<evidence type="ECO:0000313" key="1">
    <source>
        <dbReference type="EMBL" id="KAJ4467140.1"/>
    </source>
</evidence>
<dbReference type="EMBL" id="JANVFS010000042">
    <property type="protein sequence ID" value="KAJ4467140.1"/>
    <property type="molecule type" value="Genomic_DNA"/>
</dbReference>
<dbReference type="Proteomes" id="UP001150238">
    <property type="component" value="Unassembled WGS sequence"/>
</dbReference>
<reference evidence="1" key="1">
    <citation type="submission" date="2022-08" db="EMBL/GenBank/DDBJ databases">
        <authorList>
            <consortium name="DOE Joint Genome Institute"/>
            <person name="Min B."/>
            <person name="Riley R."/>
            <person name="Sierra-Patev S."/>
            <person name="Naranjo-Ortiz M."/>
            <person name="Looney B."/>
            <person name="Konkel Z."/>
            <person name="Slot J.C."/>
            <person name="Sakamoto Y."/>
            <person name="Steenwyk J.L."/>
            <person name="Rokas A."/>
            <person name="Carro J."/>
            <person name="Camarero S."/>
            <person name="Ferreira P."/>
            <person name="Molpeceres G."/>
            <person name="Ruiz-Duenas F.J."/>
            <person name="Serrano A."/>
            <person name="Henrissat B."/>
            <person name="Drula E."/>
            <person name="Hughes K.W."/>
            <person name="Mata J.L."/>
            <person name="Ishikawa N.K."/>
            <person name="Vargas-Isla R."/>
            <person name="Ushijima S."/>
            <person name="Smith C.A."/>
            <person name="Ahrendt S."/>
            <person name="Andreopoulos W."/>
            <person name="He G."/>
            <person name="Labutti K."/>
            <person name="Lipzen A."/>
            <person name="Ng V."/>
            <person name="Sandor L."/>
            <person name="Barry K."/>
            <person name="Martinez A.T."/>
            <person name="Xiao Y."/>
            <person name="Gibbons J.G."/>
            <person name="Terashima K."/>
            <person name="Hibbett D.S."/>
            <person name="Grigoriev I.V."/>
        </authorList>
    </citation>
    <scope>NUCLEOTIDE SEQUENCE</scope>
    <source>
        <strain evidence="1">Sp2 HRB7682 ss15</strain>
    </source>
</reference>
<dbReference type="AlphaFoldDB" id="A0A9W8ZUA9"/>
<evidence type="ECO:0000313" key="2">
    <source>
        <dbReference type="Proteomes" id="UP001150238"/>
    </source>
</evidence>
<protein>
    <submittedName>
        <fullName evidence="1">Uncharacterized protein</fullName>
    </submittedName>
</protein>
<accession>A0A9W8ZUA9</accession>
<name>A0A9W8ZUA9_9AGAR</name>
<reference evidence="1" key="2">
    <citation type="journal article" date="2023" name="Proc. Natl. Acad. Sci. U.S.A.">
        <title>A global phylogenomic analysis of the shiitake genus Lentinula.</title>
        <authorList>
            <person name="Sierra-Patev S."/>
            <person name="Min B."/>
            <person name="Naranjo-Ortiz M."/>
            <person name="Looney B."/>
            <person name="Konkel Z."/>
            <person name="Slot J.C."/>
            <person name="Sakamoto Y."/>
            <person name="Steenwyk J.L."/>
            <person name="Rokas A."/>
            <person name="Carro J."/>
            <person name="Camarero S."/>
            <person name="Ferreira P."/>
            <person name="Molpeceres G."/>
            <person name="Ruiz-Duenas F.J."/>
            <person name="Serrano A."/>
            <person name="Henrissat B."/>
            <person name="Drula E."/>
            <person name="Hughes K.W."/>
            <person name="Mata J.L."/>
            <person name="Ishikawa N.K."/>
            <person name="Vargas-Isla R."/>
            <person name="Ushijima S."/>
            <person name="Smith C.A."/>
            <person name="Donoghue J."/>
            <person name="Ahrendt S."/>
            <person name="Andreopoulos W."/>
            <person name="He G."/>
            <person name="LaButti K."/>
            <person name="Lipzen A."/>
            <person name="Ng V."/>
            <person name="Riley R."/>
            <person name="Sandor L."/>
            <person name="Barry K."/>
            <person name="Martinez A.T."/>
            <person name="Xiao Y."/>
            <person name="Gibbons J.G."/>
            <person name="Terashima K."/>
            <person name="Grigoriev I.V."/>
            <person name="Hibbett D."/>
        </authorList>
    </citation>
    <scope>NUCLEOTIDE SEQUENCE</scope>
    <source>
        <strain evidence="1">Sp2 HRB7682 ss15</strain>
    </source>
</reference>
<comment type="caution">
    <text evidence="1">The sequence shown here is derived from an EMBL/GenBank/DDBJ whole genome shotgun (WGS) entry which is preliminary data.</text>
</comment>
<gene>
    <name evidence="1" type="ORF">C8J55DRAFT_492784</name>
</gene>
<organism evidence="1 2">
    <name type="scientific">Lentinula lateritia</name>
    <dbReference type="NCBI Taxonomy" id="40482"/>
    <lineage>
        <taxon>Eukaryota</taxon>
        <taxon>Fungi</taxon>
        <taxon>Dikarya</taxon>
        <taxon>Basidiomycota</taxon>
        <taxon>Agaricomycotina</taxon>
        <taxon>Agaricomycetes</taxon>
        <taxon>Agaricomycetidae</taxon>
        <taxon>Agaricales</taxon>
        <taxon>Marasmiineae</taxon>
        <taxon>Omphalotaceae</taxon>
        <taxon>Lentinula</taxon>
    </lineage>
</organism>
<sequence>MYSNNRRLSTSVYSSGSEVDSISISSTQYSPAPSFCAPEDALVQLESYAPSKEIIAYIVDFIMNAVDYTNASKMSKDKPRTRLAQFTAFVAEVVARLPLTTPELLLTVAYVDRAQYRNNSKSFLSYGTEHAVNPEANTELDGSKEVGVGNNTETMPYGLWVDSVGGSPISVIQTSEDYPGESDMGLDFFPVI</sequence>
<proteinExistence type="predicted"/>